<dbReference type="AlphaFoldDB" id="A0A2S8FEN3"/>
<gene>
    <name evidence="1" type="ORF">C5Y96_14255</name>
</gene>
<protein>
    <submittedName>
        <fullName evidence="1">Uncharacterized protein</fullName>
    </submittedName>
</protein>
<evidence type="ECO:0000313" key="2">
    <source>
        <dbReference type="Proteomes" id="UP000240009"/>
    </source>
</evidence>
<sequence>MEFFAYGWESWGSESEVKHFLPRLLEIVSEDIDLSDPGLAGLFKYKLCGVLRSRRNAPPQGVSWPKKERETLAVWAEAVLVFHLHVSEDVLGLVEAVLEMGMLPSEIVSIWSGVDAELLRSQVDPCWTPTYADDPDVRSLALDVSDWMGMVDEG</sequence>
<proteinExistence type="predicted"/>
<reference evidence="1 2" key="1">
    <citation type="submission" date="2018-02" db="EMBL/GenBank/DDBJ databases">
        <title>Comparative genomes isolates from brazilian mangrove.</title>
        <authorList>
            <person name="Araujo J.E."/>
            <person name="Taketani R.G."/>
            <person name="Silva M.C.P."/>
            <person name="Loureco M.V."/>
            <person name="Andreote F.D."/>
        </authorList>
    </citation>
    <scope>NUCLEOTIDE SEQUENCE [LARGE SCALE GENOMIC DNA]</scope>
    <source>
        <strain evidence="1 2">HEX-2 MGV</strain>
    </source>
</reference>
<name>A0A2S8FEN3_9BACT</name>
<organism evidence="1 2">
    <name type="scientific">Blastopirellula marina</name>
    <dbReference type="NCBI Taxonomy" id="124"/>
    <lineage>
        <taxon>Bacteria</taxon>
        <taxon>Pseudomonadati</taxon>
        <taxon>Planctomycetota</taxon>
        <taxon>Planctomycetia</taxon>
        <taxon>Pirellulales</taxon>
        <taxon>Pirellulaceae</taxon>
        <taxon>Blastopirellula</taxon>
    </lineage>
</organism>
<evidence type="ECO:0000313" key="1">
    <source>
        <dbReference type="EMBL" id="PQO30628.1"/>
    </source>
</evidence>
<accession>A0A2S8FEN3</accession>
<dbReference type="Proteomes" id="UP000240009">
    <property type="component" value="Unassembled WGS sequence"/>
</dbReference>
<comment type="caution">
    <text evidence="1">The sequence shown here is derived from an EMBL/GenBank/DDBJ whole genome shotgun (WGS) entry which is preliminary data.</text>
</comment>
<dbReference type="EMBL" id="PUIA01000038">
    <property type="protein sequence ID" value="PQO30628.1"/>
    <property type="molecule type" value="Genomic_DNA"/>
</dbReference>